<dbReference type="GO" id="GO:0007062">
    <property type="term" value="P:sister chromatid cohesion"/>
    <property type="evidence" value="ECO:0007669"/>
    <property type="project" value="UniProtKB-ARBA"/>
</dbReference>
<dbReference type="InterPro" id="IPR011989">
    <property type="entry name" value="ARM-like"/>
</dbReference>
<dbReference type="PROSITE" id="PS51425">
    <property type="entry name" value="SCD"/>
    <property type="match status" value="1"/>
</dbReference>
<feature type="compositionally biased region" description="Basic residues" evidence="1">
    <location>
        <begin position="75"/>
        <end position="85"/>
    </location>
</feature>
<evidence type="ECO:0000259" key="2">
    <source>
        <dbReference type="PROSITE" id="PS51425"/>
    </source>
</evidence>
<sequence>MLSTPQRRSTRRSALAKKDHTVQTPRQSTGQTDDGGYMSSSSLSSLESEPDSGTDDYIDTNSPLGAKATGDKSRRGTKARSRTHRQGNGNSSAQAKSRGGRKSGSTKPVSLWDVSSVPGTTKSGLLGKARLLHTTKRRRLSANAAEPTEEESHDEEGALHEHDSALFDAILDEDTALDAIVSDWIDSFSEDSSAAFQELLGLFLRASGCPFTIEQVEFDDEDSAVRVLNALQTKLKSEALPDFPMQSRARQYKKFSNHCLDFVTRLLKQGQHVLVFSGPFTDMLSLWLTFMSSSSFRPFRYTATLVALKVISVLCELHQTLQTNLSTSHRQLQSEQKKRRRSSATSGSQDRMRQLEENVQTFTQQKTELEQQLDKWFELIFNHRYRDKDAHIRQHCVQALAEWISTLPTRFLEDKYLRFLGWVMSDKATVVRQTALVELQGLYSQSTLIPGLTHFTTRFVGRIVHMALYDADITGVRVAAMELLTTLCKYGLVDHALRGFTENQAIRDDTTTDSPDTTLDDIALNVLRRFHIVLNAEGEATATETICICENMTDGEHRKECYEAQLVGHLLVQNPLQAYVIPHLFHPHSGIRQATASLVAWWISHQWTPALLGFEKATEMDPLGLEAAEMESSEETSASDEDTDEEEEEKDHLSSWDLHSALTLKQKRHFCTYKAVVALLDVFTYTSRLNSVPPDNTLSISLEMIRMEDAMGTRSVTSALDVQVCAATSALATQLPELMHWRALCTYMAIDHTLSGSDALDIVGQLAETTLASPTRSNRRTGTPKQR</sequence>
<dbReference type="SUPFAM" id="SSF48371">
    <property type="entry name" value="ARM repeat"/>
    <property type="match status" value="1"/>
</dbReference>
<dbReference type="GO" id="GO:0000785">
    <property type="term" value="C:chromatin"/>
    <property type="evidence" value="ECO:0007669"/>
    <property type="project" value="TreeGrafter"/>
</dbReference>
<feature type="compositionally biased region" description="Polar residues" evidence="1">
    <location>
        <begin position="22"/>
        <end position="32"/>
    </location>
</feature>
<organism evidence="3 4">
    <name type="scientific">Dispira parvispora</name>
    <dbReference type="NCBI Taxonomy" id="1520584"/>
    <lineage>
        <taxon>Eukaryota</taxon>
        <taxon>Fungi</taxon>
        <taxon>Fungi incertae sedis</taxon>
        <taxon>Zoopagomycota</taxon>
        <taxon>Kickxellomycotina</taxon>
        <taxon>Dimargaritomycetes</taxon>
        <taxon>Dimargaritales</taxon>
        <taxon>Dimargaritaceae</taxon>
        <taxon>Dispira</taxon>
    </lineage>
</organism>
<dbReference type="PANTHER" id="PTHR11199:SF0">
    <property type="entry name" value="LD34181P-RELATED"/>
    <property type="match status" value="1"/>
</dbReference>
<feature type="domain" description="SCD" evidence="2">
    <location>
        <begin position="381"/>
        <end position="466"/>
    </location>
</feature>
<dbReference type="PANTHER" id="PTHR11199">
    <property type="entry name" value="STROMAL ANTIGEN"/>
    <property type="match status" value="1"/>
</dbReference>
<gene>
    <name evidence="3" type="primary">IRR1</name>
    <name evidence="3" type="ORF">IWQ62_005037</name>
</gene>
<feature type="region of interest" description="Disordered" evidence="1">
    <location>
        <begin position="628"/>
        <end position="654"/>
    </location>
</feature>
<dbReference type="AlphaFoldDB" id="A0A9W8AR71"/>
<dbReference type="Pfam" id="PF21581">
    <property type="entry name" value="SCD"/>
    <property type="match status" value="1"/>
</dbReference>
<dbReference type="Proteomes" id="UP001150925">
    <property type="component" value="Unassembled WGS sequence"/>
</dbReference>
<evidence type="ECO:0000313" key="3">
    <source>
        <dbReference type="EMBL" id="KAJ1957689.1"/>
    </source>
</evidence>
<dbReference type="InterPro" id="IPR016024">
    <property type="entry name" value="ARM-type_fold"/>
</dbReference>
<proteinExistence type="predicted"/>
<accession>A0A9W8AR71</accession>
<feature type="compositionally biased region" description="Polar residues" evidence="1">
    <location>
        <begin position="86"/>
        <end position="95"/>
    </location>
</feature>
<dbReference type="InterPro" id="IPR013721">
    <property type="entry name" value="STAG"/>
</dbReference>
<dbReference type="GO" id="GO:0008278">
    <property type="term" value="C:cohesin complex"/>
    <property type="evidence" value="ECO:0007669"/>
    <property type="project" value="TreeGrafter"/>
</dbReference>
<dbReference type="GO" id="GO:0003682">
    <property type="term" value="F:chromatin binding"/>
    <property type="evidence" value="ECO:0007669"/>
    <property type="project" value="TreeGrafter"/>
</dbReference>
<evidence type="ECO:0000313" key="4">
    <source>
        <dbReference type="Proteomes" id="UP001150925"/>
    </source>
</evidence>
<feature type="region of interest" description="Disordered" evidence="1">
    <location>
        <begin position="328"/>
        <end position="352"/>
    </location>
</feature>
<feature type="region of interest" description="Disordered" evidence="1">
    <location>
        <begin position="136"/>
        <end position="159"/>
    </location>
</feature>
<dbReference type="InterPro" id="IPR039662">
    <property type="entry name" value="Cohesin_Scc3/SA"/>
</dbReference>
<feature type="non-terminal residue" evidence="3">
    <location>
        <position position="1"/>
    </location>
</feature>
<evidence type="ECO:0000256" key="1">
    <source>
        <dbReference type="SAM" id="MobiDB-lite"/>
    </source>
</evidence>
<dbReference type="EMBL" id="JANBPY010001903">
    <property type="protein sequence ID" value="KAJ1957689.1"/>
    <property type="molecule type" value="Genomic_DNA"/>
</dbReference>
<feature type="region of interest" description="Disordered" evidence="1">
    <location>
        <begin position="1"/>
        <end position="117"/>
    </location>
</feature>
<dbReference type="GO" id="GO:0005634">
    <property type="term" value="C:nucleus"/>
    <property type="evidence" value="ECO:0007669"/>
    <property type="project" value="TreeGrafter"/>
</dbReference>
<keyword evidence="4" id="KW-1185">Reference proteome</keyword>
<feature type="compositionally biased region" description="Acidic residues" evidence="1">
    <location>
        <begin position="628"/>
        <end position="649"/>
    </location>
</feature>
<name>A0A9W8AR71_9FUNG</name>
<feature type="compositionally biased region" description="Acidic residues" evidence="1">
    <location>
        <begin position="48"/>
        <end position="58"/>
    </location>
</feature>
<dbReference type="Gene3D" id="1.25.10.10">
    <property type="entry name" value="Leucine-rich Repeat Variant"/>
    <property type="match status" value="1"/>
</dbReference>
<dbReference type="InterPro" id="IPR020839">
    <property type="entry name" value="SCD"/>
</dbReference>
<dbReference type="OrthoDB" id="498590at2759"/>
<comment type="caution">
    <text evidence="3">The sequence shown here is derived from an EMBL/GenBank/DDBJ whole genome shotgun (WGS) entry which is preliminary data.</text>
</comment>
<dbReference type="Pfam" id="PF08514">
    <property type="entry name" value="STAG"/>
    <property type="match status" value="1"/>
</dbReference>
<reference evidence="3" key="1">
    <citation type="submission" date="2022-07" db="EMBL/GenBank/DDBJ databases">
        <title>Phylogenomic reconstructions and comparative analyses of Kickxellomycotina fungi.</title>
        <authorList>
            <person name="Reynolds N.K."/>
            <person name="Stajich J.E."/>
            <person name="Barry K."/>
            <person name="Grigoriev I.V."/>
            <person name="Crous P."/>
            <person name="Smith M.E."/>
        </authorList>
    </citation>
    <scope>NUCLEOTIDE SEQUENCE</scope>
    <source>
        <strain evidence="3">RSA 1196</strain>
    </source>
</reference>
<protein>
    <submittedName>
        <fullName evidence="3">Cohesin complex subunit</fullName>
    </submittedName>
</protein>